<dbReference type="EMBL" id="JQGJ01000049">
    <property type="protein sequence ID" value="KHK61176.1"/>
    <property type="molecule type" value="Genomic_DNA"/>
</dbReference>
<sequence length="62" mass="6827">MRLQSDIDALAAIEEDARAMLKWVGLPDSAQKLAMVVFLRQVIDLATYTESAGLLSEVLDFS</sequence>
<comment type="caution">
    <text evidence="1">The sequence shown here is derived from an EMBL/GenBank/DDBJ whole genome shotgun (WGS) entry which is preliminary data.</text>
</comment>
<dbReference type="RefSeq" id="WP_046510216.1">
    <property type="nucleotide sequence ID" value="NZ_JQGJ02000046.1"/>
</dbReference>
<evidence type="ECO:0000313" key="1">
    <source>
        <dbReference type="EMBL" id="KHK61176.1"/>
    </source>
</evidence>
<dbReference type="Proteomes" id="UP000030949">
    <property type="component" value="Unassembled WGS sequence"/>
</dbReference>
<reference evidence="2" key="1">
    <citation type="submission" date="2015-03" db="EMBL/GenBank/DDBJ databases">
        <title>Pseudomonas frederiksbergensis hydrocarbon degrader.</title>
        <authorList>
            <person name="Brown L.M."/>
            <person name="Ruiz O.N."/>
            <person name="Mueller S."/>
            <person name="Gunasekera T.S."/>
        </authorList>
    </citation>
    <scope>NUCLEOTIDE SEQUENCE [LARGE SCALE GENOMIC DNA]</scope>
    <source>
        <strain evidence="2">SI8</strain>
    </source>
</reference>
<protein>
    <submittedName>
        <fullName evidence="1">Uncharacterized protein</fullName>
    </submittedName>
</protein>
<accession>A0A0B1YW19</accession>
<dbReference type="OrthoDB" id="7000436at2"/>
<gene>
    <name evidence="1" type="ORF">JZ00_30050</name>
</gene>
<dbReference type="AlphaFoldDB" id="A0A0B1YW19"/>
<name>A0A0B1YW19_9PSED</name>
<organism evidence="1 2">
    <name type="scientific">Pseudomonas frederiksbergensis</name>
    <dbReference type="NCBI Taxonomy" id="104087"/>
    <lineage>
        <taxon>Bacteria</taxon>
        <taxon>Pseudomonadati</taxon>
        <taxon>Pseudomonadota</taxon>
        <taxon>Gammaproteobacteria</taxon>
        <taxon>Pseudomonadales</taxon>
        <taxon>Pseudomonadaceae</taxon>
        <taxon>Pseudomonas</taxon>
    </lineage>
</organism>
<evidence type="ECO:0000313" key="2">
    <source>
        <dbReference type="Proteomes" id="UP000030949"/>
    </source>
</evidence>
<proteinExistence type="predicted"/>